<organism evidence="1 2">
    <name type="scientific">Aquatica leii</name>
    <dbReference type="NCBI Taxonomy" id="1421715"/>
    <lineage>
        <taxon>Eukaryota</taxon>
        <taxon>Metazoa</taxon>
        <taxon>Ecdysozoa</taxon>
        <taxon>Arthropoda</taxon>
        <taxon>Hexapoda</taxon>
        <taxon>Insecta</taxon>
        <taxon>Pterygota</taxon>
        <taxon>Neoptera</taxon>
        <taxon>Endopterygota</taxon>
        <taxon>Coleoptera</taxon>
        <taxon>Polyphaga</taxon>
        <taxon>Elateriformia</taxon>
        <taxon>Elateroidea</taxon>
        <taxon>Lampyridae</taxon>
        <taxon>Luciolinae</taxon>
        <taxon>Aquatica</taxon>
    </lineage>
</organism>
<dbReference type="AlphaFoldDB" id="A0AAN7P2Y2"/>
<comment type="caution">
    <text evidence="1">The sequence shown here is derived from an EMBL/GenBank/DDBJ whole genome shotgun (WGS) entry which is preliminary data.</text>
</comment>
<dbReference type="EMBL" id="JARPUR010000006">
    <property type="protein sequence ID" value="KAK4874163.1"/>
    <property type="molecule type" value="Genomic_DNA"/>
</dbReference>
<accession>A0AAN7P2Y2</accession>
<protein>
    <submittedName>
        <fullName evidence="1">Uncharacterized protein</fullName>
    </submittedName>
</protein>
<dbReference type="Proteomes" id="UP001353858">
    <property type="component" value="Unassembled WGS sequence"/>
</dbReference>
<gene>
    <name evidence="1" type="ORF">RN001_013523</name>
</gene>
<keyword evidence="2" id="KW-1185">Reference proteome</keyword>
<reference evidence="2" key="1">
    <citation type="submission" date="2023-01" db="EMBL/GenBank/DDBJ databases">
        <title>Key to firefly adult light organ development and bioluminescence: homeobox transcription factors regulate luciferase expression and transportation to peroxisome.</title>
        <authorList>
            <person name="Fu X."/>
        </authorList>
    </citation>
    <scope>NUCLEOTIDE SEQUENCE [LARGE SCALE GENOMIC DNA]</scope>
</reference>
<proteinExistence type="predicted"/>
<evidence type="ECO:0000313" key="1">
    <source>
        <dbReference type="EMBL" id="KAK4874163.1"/>
    </source>
</evidence>
<name>A0AAN7P2Y2_9COLE</name>
<evidence type="ECO:0000313" key="2">
    <source>
        <dbReference type="Proteomes" id="UP001353858"/>
    </source>
</evidence>
<sequence>MDREKLQIQELLCTANRNGAVHGFKPPNISTSPGTALCSDADNSENAYLPTNNNTIHFKYNLLDELLDVTQVHGPWLTKHPLPLPVWAPRAKDVLKFDSVLQYEYFASQIEFQIQQLLEHHNYNTIGNFLALYQGFKESGCYNLRDYLHTYLPPITPIHHTCVGLALELWTKLVKLNEKFPGLTNYLYLVSCEENIETVDEYTSLGDHLETVVTSLEKEHVLLALRFEISGRYGVLLCDPGKFVQSQEAHSQKEYNYAFSSNMAFIQWTEILTKTNGVTTQDVALIYISKPYLTAVDVTERRNLVYNFRSLLSRDSKGILKAGVYFKIKENYDEFTIFYQDVGVKKRLKYNFGMFLQGKRIDEGTQEILRECSTQLNLTNDALESILISLANLLCDQDYIKQLLEINCQINNLAADN</sequence>